<dbReference type="HOGENOM" id="CLU_045011_13_4_5"/>
<dbReference type="Gene3D" id="3.40.50.1000">
    <property type="entry name" value="HAD superfamily/HAD-like"/>
    <property type="match status" value="1"/>
</dbReference>
<dbReference type="Pfam" id="PF13419">
    <property type="entry name" value="HAD_2"/>
    <property type="match status" value="1"/>
</dbReference>
<protein>
    <submittedName>
        <fullName evidence="6">CbbY/CbbZ/GpH/YieH family protein-like</fullName>
    </submittedName>
</protein>
<accession>Q2CHL6</accession>
<evidence type="ECO:0000256" key="3">
    <source>
        <dbReference type="ARBA" id="ARBA00022723"/>
    </source>
</evidence>
<dbReference type="SFLD" id="SFLDG01129">
    <property type="entry name" value="C1.5:_HAD__Beta-PGM__Phosphata"/>
    <property type="match status" value="1"/>
</dbReference>
<dbReference type="InterPro" id="IPR041492">
    <property type="entry name" value="HAD_2"/>
</dbReference>
<dbReference type="GO" id="GO:0003824">
    <property type="term" value="F:catalytic activity"/>
    <property type="evidence" value="ECO:0007669"/>
    <property type="project" value="UniProtKB-ARBA"/>
</dbReference>
<keyword evidence="3" id="KW-0479">Metal-binding</keyword>
<evidence type="ECO:0000256" key="2">
    <source>
        <dbReference type="ARBA" id="ARBA00006171"/>
    </source>
</evidence>
<dbReference type="NCBIfam" id="TIGR01509">
    <property type="entry name" value="HAD-SF-IA-v3"/>
    <property type="match status" value="1"/>
</dbReference>
<dbReference type="GO" id="GO:0046872">
    <property type="term" value="F:metal ion binding"/>
    <property type="evidence" value="ECO:0007669"/>
    <property type="project" value="UniProtKB-KW"/>
</dbReference>
<dbReference type="InterPro" id="IPR051600">
    <property type="entry name" value="Beta-PGM-like"/>
</dbReference>
<dbReference type="Gene3D" id="1.10.150.240">
    <property type="entry name" value="Putative phosphatase, domain 2"/>
    <property type="match status" value="1"/>
</dbReference>
<keyword evidence="7" id="KW-1185">Reference proteome</keyword>
<dbReference type="EMBL" id="AAOT01000005">
    <property type="protein sequence ID" value="EAR52278.1"/>
    <property type="molecule type" value="Genomic_DNA"/>
</dbReference>
<organism evidence="6 7">
    <name type="scientific">Oceanicola granulosus (strain ATCC BAA-861 / DSM 15982 / KCTC 12143 / HTCC2516)</name>
    <dbReference type="NCBI Taxonomy" id="314256"/>
    <lineage>
        <taxon>Bacteria</taxon>
        <taxon>Pseudomonadati</taxon>
        <taxon>Pseudomonadota</taxon>
        <taxon>Alphaproteobacteria</taxon>
        <taxon>Rhodobacterales</taxon>
        <taxon>Roseobacteraceae</taxon>
        <taxon>Oceanicola</taxon>
    </lineage>
</organism>
<dbReference type="InterPro" id="IPR023214">
    <property type="entry name" value="HAD_sf"/>
</dbReference>
<dbReference type="SFLD" id="SFLDS00003">
    <property type="entry name" value="Haloacid_Dehalogenase"/>
    <property type="match status" value="1"/>
</dbReference>
<evidence type="ECO:0000256" key="1">
    <source>
        <dbReference type="ARBA" id="ARBA00001946"/>
    </source>
</evidence>
<proteinExistence type="inferred from homology"/>
<dbReference type="InterPro" id="IPR036412">
    <property type="entry name" value="HAD-like_sf"/>
</dbReference>
<dbReference type="eggNOG" id="COG0637">
    <property type="taxonomic scope" value="Bacteria"/>
</dbReference>
<evidence type="ECO:0000313" key="6">
    <source>
        <dbReference type="EMBL" id="EAR52278.1"/>
    </source>
</evidence>
<sequence>MGAHPRRRGGPSRGGDGLMPALLFDLDGTLLETDPLHAAVFVDIFAEHGRDVDEAFYMKHIHGRLNAEIFEEYFPDSHTQEMADDKEARFRERLGGSAEPLPGLLALLERAEAAGWPMAVVTNAPRENAEAMLSAIGLDGRFATIVLGDDCPRGKPDPYPYAHAMRLLGVTPGQTLAFEDSRAGIASAAGAGATVLGVTTGLDADTLRAAGATATIRDYTDPALETEIRRIEGATA</sequence>
<dbReference type="InterPro" id="IPR006439">
    <property type="entry name" value="HAD-SF_hydro_IA"/>
</dbReference>
<dbReference type="SUPFAM" id="SSF56784">
    <property type="entry name" value="HAD-like"/>
    <property type="match status" value="1"/>
</dbReference>
<dbReference type="SFLD" id="SFLDG01135">
    <property type="entry name" value="C1.5.6:_HAD__Beta-PGM__Phospha"/>
    <property type="match status" value="1"/>
</dbReference>
<evidence type="ECO:0000256" key="4">
    <source>
        <dbReference type="ARBA" id="ARBA00022842"/>
    </source>
</evidence>
<dbReference type="PANTHER" id="PTHR46193:SF18">
    <property type="entry name" value="HEXITOL PHOSPHATASE B"/>
    <property type="match status" value="1"/>
</dbReference>
<evidence type="ECO:0000313" key="7">
    <source>
        <dbReference type="Proteomes" id="UP000003635"/>
    </source>
</evidence>
<comment type="caution">
    <text evidence="6">The sequence shown here is derived from an EMBL/GenBank/DDBJ whole genome shotgun (WGS) entry which is preliminary data.</text>
</comment>
<dbReference type="AlphaFoldDB" id="Q2CHL6"/>
<keyword evidence="5" id="KW-0119">Carbohydrate metabolism</keyword>
<keyword evidence="4" id="KW-0460">Magnesium</keyword>
<dbReference type="CDD" id="cd07505">
    <property type="entry name" value="HAD_BPGM-like"/>
    <property type="match status" value="1"/>
</dbReference>
<dbReference type="STRING" id="314256.OG2516_02539"/>
<comment type="cofactor">
    <cofactor evidence="1">
        <name>Mg(2+)</name>
        <dbReference type="ChEBI" id="CHEBI:18420"/>
    </cofactor>
</comment>
<dbReference type="InterPro" id="IPR023198">
    <property type="entry name" value="PGP-like_dom2"/>
</dbReference>
<comment type="similarity">
    <text evidence="2">Belongs to the HAD-like hydrolase superfamily. CbbY/CbbZ/Gph/YieH family.</text>
</comment>
<dbReference type="PANTHER" id="PTHR46193">
    <property type="entry name" value="6-PHOSPHOGLUCONATE PHOSPHATASE"/>
    <property type="match status" value="1"/>
</dbReference>
<name>Q2CHL6_OCEGH</name>
<gene>
    <name evidence="6" type="ORF">OG2516_02539</name>
</gene>
<evidence type="ECO:0000256" key="5">
    <source>
        <dbReference type="ARBA" id="ARBA00023277"/>
    </source>
</evidence>
<reference evidence="6 7" key="1">
    <citation type="journal article" date="2010" name="J. Bacteriol.">
        <title>Genome sequences of Oceanicola granulosus HTCC2516(T) and Oceanicola batsensis HTCC2597(TDelta).</title>
        <authorList>
            <person name="Thrash J.C."/>
            <person name="Cho J.C."/>
            <person name="Vergin K.L."/>
            <person name="Giovannoni S.J."/>
        </authorList>
    </citation>
    <scope>NUCLEOTIDE SEQUENCE [LARGE SCALE GENOMIC DNA]</scope>
    <source>
        <strain evidence="7">ATCC BAA-861 / DSM 15982 / KCTC 12143 / HTCC2516</strain>
    </source>
</reference>
<dbReference type="Proteomes" id="UP000003635">
    <property type="component" value="Unassembled WGS sequence"/>
</dbReference>